<keyword evidence="8" id="KW-1185">Reference proteome</keyword>
<dbReference type="PROSITE" id="PS00675">
    <property type="entry name" value="SIGMA54_INTERACT_1"/>
    <property type="match status" value="1"/>
</dbReference>
<organism evidence="7 8">
    <name type="scientific">Desulfuromonas versatilis</name>
    <dbReference type="NCBI Taxonomy" id="2802975"/>
    <lineage>
        <taxon>Bacteria</taxon>
        <taxon>Pseudomonadati</taxon>
        <taxon>Thermodesulfobacteriota</taxon>
        <taxon>Desulfuromonadia</taxon>
        <taxon>Desulfuromonadales</taxon>
        <taxon>Desulfuromonadaceae</taxon>
        <taxon>Desulfuromonas</taxon>
    </lineage>
</organism>
<reference evidence="7 8" key="1">
    <citation type="journal article" date="2016" name="C (Basel)">
        <title>Selective Growth of and Electricity Production by Marine Exoelectrogenic Bacteria in Self-Aggregated Hydrogel of Microbially Reduced Graphene Oxide.</title>
        <authorList>
            <person name="Yoshida N."/>
            <person name="Goto Y."/>
            <person name="Miyata Y."/>
        </authorList>
    </citation>
    <scope>NUCLEOTIDE SEQUENCE [LARGE SCALE GENOMIC DNA]</scope>
    <source>
        <strain evidence="7 8">NIT-T3</strain>
    </source>
</reference>
<evidence type="ECO:0000256" key="3">
    <source>
        <dbReference type="ARBA" id="ARBA00023015"/>
    </source>
</evidence>
<dbReference type="InterPro" id="IPR002078">
    <property type="entry name" value="Sigma_54_int"/>
</dbReference>
<evidence type="ECO:0000256" key="2">
    <source>
        <dbReference type="ARBA" id="ARBA00022840"/>
    </source>
</evidence>
<feature type="domain" description="Sigma-54 factor interaction" evidence="6">
    <location>
        <begin position="222"/>
        <end position="451"/>
    </location>
</feature>
<gene>
    <name evidence="7" type="primary">hyfR</name>
    <name evidence="7" type="ORF">DESUT3_24480</name>
</gene>
<dbReference type="InterPro" id="IPR027417">
    <property type="entry name" value="P-loop_NTPase"/>
</dbReference>
<dbReference type="SUPFAM" id="SSF55781">
    <property type="entry name" value="GAF domain-like"/>
    <property type="match status" value="1"/>
</dbReference>
<reference evidence="7 8" key="2">
    <citation type="journal article" date="2021" name="Int. J. Syst. Evol. Microbiol.">
        <title>Isolation and Polyphasic Characterization of Desulfuromonas versatilis sp. Nov., an Electrogenic Bacteria Capable of Versatile Metabolism Isolated from a Graphene Oxide-Reducing Enrichment Culture.</title>
        <authorList>
            <person name="Xie L."/>
            <person name="Yoshida N."/>
            <person name="Ishii S."/>
            <person name="Meng L."/>
        </authorList>
    </citation>
    <scope>NUCLEOTIDE SEQUENCE [LARGE SCALE GENOMIC DNA]</scope>
    <source>
        <strain evidence="7 8">NIT-T3</strain>
    </source>
</reference>
<dbReference type="InterPro" id="IPR009057">
    <property type="entry name" value="Homeodomain-like_sf"/>
</dbReference>
<keyword evidence="5" id="KW-0804">Transcription</keyword>
<dbReference type="Gene3D" id="3.30.450.40">
    <property type="match status" value="1"/>
</dbReference>
<dbReference type="Gene3D" id="3.40.50.300">
    <property type="entry name" value="P-loop containing nucleotide triphosphate hydrolases"/>
    <property type="match status" value="1"/>
</dbReference>
<sequence length="540" mass="60422">MIRSLDPEMGLEDYRSLLLDMPQERTLAGVLNLIVQRLAARSQAALARIWLLNPADICSVCPLKEECPGEEACLHLVASAGKPQNSPGEDWSRLDGEFSRFPVGVRKVGTIAATGQPIEVLDIEADDAWIARPDWARQERIRGFLGQPLVCRGEMLGVLALFTRARPAPAEVQWLRMVADHAAMSIVNARAFEEINRLHRQLELESDFLRQEIVEIGAMGEFVGQSAALQNVIRQIDMVAPTDANVLVLGESGTGKELVAREIHKRSERRERPMIKVNCASIPRDLFESEFFGHVKGAFTGALKDRGGRFEAADGGTLFLDEVGEIPLELQGKLLRALQEGQFERVGEERTRQVSVRVIAATNRNLKEEVAAGNFRSDLYYRLNVFPIEVAPLRERKEDLQPLCSLFLRRAARRFGRSLPGLTQADLLQLQNYDWPGNVRELQNIIERAVIVSKGNRLRLDLEDSPGELQQAKTFEVSQEPGKILSETEIRHLERQNIETALKQCSGRIYGPQGAARLLGLPPTTLNARIKKMGIKKDRN</sequence>
<dbReference type="InterPro" id="IPR025943">
    <property type="entry name" value="Sigma_54_int_dom_ATP-bd_2"/>
</dbReference>
<evidence type="ECO:0000256" key="4">
    <source>
        <dbReference type="ARBA" id="ARBA00023125"/>
    </source>
</evidence>
<dbReference type="InterPro" id="IPR003018">
    <property type="entry name" value="GAF"/>
</dbReference>
<dbReference type="PANTHER" id="PTHR32071">
    <property type="entry name" value="TRANSCRIPTIONAL REGULATORY PROTEIN"/>
    <property type="match status" value="1"/>
</dbReference>
<dbReference type="InterPro" id="IPR003593">
    <property type="entry name" value="AAA+_ATPase"/>
</dbReference>
<dbReference type="SUPFAM" id="SSF46689">
    <property type="entry name" value="Homeodomain-like"/>
    <property type="match status" value="1"/>
</dbReference>
<dbReference type="Pfam" id="PF25601">
    <property type="entry name" value="AAA_lid_14"/>
    <property type="match status" value="1"/>
</dbReference>
<dbReference type="PROSITE" id="PS50045">
    <property type="entry name" value="SIGMA54_INTERACT_4"/>
    <property type="match status" value="1"/>
</dbReference>
<dbReference type="InterPro" id="IPR025944">
    <property type="entry name" value="Sigma_54_int_dom_CS"/>
</dbReference>
<evidence type="ECO:0000313" key="8">
    <source>
        <dbReference type="Proteomes" id="UP001319827"/>
    </source>
</evidence>
<evidence type="ECO:0000256" key="5">
    <source>
        <dbReference type="ARBA" id="ARBA00023163"/>
    </source>
</evidence>
<dbReference type="PANTHER" id="PTHR32071:SF57">
    <property type="entry name" value="C4-DICARBOXYLATE TRANSPORT TRANSCRIPTIONAL REGULATORY PROTEIN DCTD"/>
    <property type="match status" value="1"/>
</dbReference>
<keyword evidence="4" id="KW-0238">DNA-binding</keyword>
<keyword evidence="2" id="KW-0067">ATP-binding</keyword>
<keyword evidence="1" id="KW-0547">Nucleotide-binding</keyword>
<evidence type="ECO:0000313" key="7">
    <source>
        <dbReference type="EMBL" id="BCR05379.1"/>
    </source>
</evidence>
<proteinExistence type="predicted"/>
<dbReference type="InterPro" id="IPR025662">
    <property type="entry name" value="Sigma_54_int_dom_ATP-bd_1"/>
</dbReference>
<keyword evidence="3" id="KW-0805">Transcription regulation</keyword>
<dbReference type="EMBL" id="AP024355">
    <property type="protein sequence ID" value="BCR05379.1"/>
    <property type="molecule type" value="Genomic_DNA"/>
</dbReference>
<dbReference type="CDD" id="cd00009">
    <property type="entry name" value="AAA"/>
    <property type="match status" value="1"/>
</dbReference>
<dbReference type="SMART" id="SM00065">
    <property type="entry name" value="GAF"/>
    <property type="match status" value="1"/>
</dbReference>
<dbReference type="Gene3D" id="1.10.10.60">
    <property type="entry name" value="Homeodomain-like"/>
    <property type="match status" value="1"/>
</dbReference>
<dbReference type="PROSITE" id="PS00688">
    <property type="entry name" value="SIGMA54_INTERACT_3"/>
    <property type="match status" value="1"/>
</dbReference>
<evidence type="ECO:0000259" key="6">
    <source>
        <dbReference type="PROSITE" id="PS50045"/>
    </source>
</evidence>
<protein>
    <submittedName>
        <fullName evidence="7">Hydrogenase-4 transcriptional activator</fullName>
    </submittedName>
</protein>
<dbReference type="InterPro" id="IPR029016">
    <property type="entry name" value="GAF-like_dom_sf"/>
</dbReference>
<dbReference type="Pfam" id="PF00158">
    <property type="entry name" value="Sigma54_activat"/>
    <property type="match status" value="1"/>
</dbReference>
<name>A0ABN6E0N5_9BACT</name>
<dbReference type="InterPro" id="IPR058031">
    <property type="entry name" value="AAA_lid_NorR"/>
</dbReference>
<dbReference type="Pfam" id="PF01590">
    <property type="entry name" value="GAF"/>
    <property type="match status" value="1"/>
</dbReference>
<dbReference type="Pfam" id="PF02954">
    <property type="entry name" value="HTH_8"/>
    <property type="match status" value="1"/>
</dbReference>
<dbReference type="Gene3D" id="1.10.8.60">
    <property type="match status" value="1"/>
</dbReference>
<dbReference type="PROSITE" id="PS00676">
    <property type="entry name" value="SIGMA54_INTERACT_2"/>
    <property type="match status" value="1"/>
</dbReference>
<dbReference type="SUPFAM" id="SSF52540">
    <property type="entry name" value="P-loop containing nucleoside triphosphate hydrolases"/>
    <property type="match status" value="1"/>
</dbReference>
<dbReference type="SMART" id="SM00382">
    <property type="entry name" value="AAA"/>
    <property type="match status" value="1"/>
</dbReference>
<evidence type="ECO:0000256" key="1">
    <source>
        <dbReference type="ARBA" id="ARBA00022741"/>
    </source>
</evidence>
<accession>A0ABN6E0N5</accession>
<dbReference type="Proteomes" id="UP001319827">
    <property type="component" value="Chromosome"/>
</dbReference>
<dbReference type="InterPro" id="IPR002197">
    <property type="entry name" value="HTH_Fis"/>
</dbReference>